<evidence type="ECO:0000256" key="1">
    <source>
        <dbReference type="SAM" id="MobiDB-lite"/>
    </source>
</evidence>
<name>A0ABV2WR72_9NOCA</name>
<gene>
    <name evidence="2" type="ORF">ABZ510_16115</name>
</gene>
<keyword evidence="3" id="KW-1185">Reference proteome</keyword>
<accession>A0ABV2WR72</accession>
<protein>
    <submittedName>
        <fullName evidence="2">Uncharacterized protein</fullName>
    </submittedName>
</protein>
<sequence length="524" mass="58439">MTAAVNPTDTTTDIDTTASPFAEALWEVDYLLDTDPDRARDYFTFALTLTTPAERQFLERAADLLARSPWPVAARQLGWIAKSRPELRAMVIDYTTDTDPGLHVPGMPEISEVPIETAEWVRRSIRERRERLTATPSPVTDAARLRPEAIAARRARTQTHAPVPEAVVSLRHRDRDLRTARRLESEYAAYAADRLYAIDTGDEPREAAGVPDPRKPAQAVWSHVQAKLWDRSYIRHVAENYTDRDRELLDPETPATTWVRSGRHTALDDRASAFLREHGADTAPAAERPARSRRRRTAARRPRITAADQMGFAARRTGLAIPSDYDIFLPYSELDVPESTWQGSGLDYDLAAMVPYLGWPCVGCWIDRPDSDRRAVHIRDGRPVSDDGLCDVCRADGHPGIPALSTPWGMREFVESRCAYIAATHPGQARALLDRVRAAAANTGPTWRLITRWMAMNLDAPEPLLTARPATPRRRRPSALGAGQRIGRCDACARSTIVHADNYCTQCRVDLGIAAPREPGRRAA</sequence>
<proteinExistence type="predicted"/>
<organism evidence="2 3">
    <name type="scientific">Nocardia rhamnosiphila</name>
    <dbReference type="NCBI Taxonomy" id="426716"/>
    <lineage>
        <taxon>Bacteria</taxon>
        <taxon>Bacillati</taxon>
        <taxon>Actinomycetota</taxon>
        <taxon>Actinomycetes</taxon>
        <taxon>Mycobacteriales</taxon>
        <taxon>Nocardiaceae</taxon>
        <taxon>Nocardia</taxon>
    </lineage>
</organism>
<evidence type="ECO:0000313" key="3">
    <source>
        <dbReference type="Proteomes" id="UP001550628"/>
    </source>
</evidence>
<dbReference type="Proteomes" id="UP001550628">
    <property type="component" value="Unassembled WGS sequence"/>
</dbReference>
<feature type="region of interest" description="Disordered" evidence="1">
    <location>
        <begin position="279"/>
        <end position="302"/>
    </location>
</feature>
<dbReference type="RefSeq" id="WP_356957796.1">
    <property type="nucleotide sequence ID" value="NZ_JBEYBD010000011.1"/>
</dbReference>
<evidence type="ECO:0000313" key="2">
    <source>
        <dbReference type="EMBL" id="MEU1953389.1"/>
    </source>
</evidence>
<dbReference type="EMBL" id="JBEYBF010000010">
    <property type="protein sequence ID" value="MEU1953389.1"/>
    <property type="molecule type" value="Genomic_DNA"/>
</dbReference>
<feature type="compositionally biased region" description="Basic residues" evidence="1">
    <location>
        <begin position="291"/>
        <end position="302"/>
    </location>
</feature>
<reference evidence="2 3" key="1">
    <citation type="submission" date="2024-06" db="EMBL/GenBank/DDBJ databases">
        <title>The Natural Products Discovery Center: Release of the First 8490 Sequenced Strains for Exploring Actinobacteria Biosynthetic Diversity.</title>
        <authorList>
            <person name="Kalkreuter E."/>
            <person name="Kautsar S.A."/>
            <person name="Yang D."/>
            <person name="Bader C.D."/>
            <person name="Teijaro C.N."/>
            <person name="Fluegel L."/>
            <person name="Davis C.M."/>
            <person name="Simpson J.R."/>
            <person name="Lauterbach L."/>
            <person name="Steele A.D."/>
            <person name="Gui C."/>
            <person name="Meng S."/>
            <person name="Li G."/>
            <person name="Viehrig K."/>
            <person name="Ye F."/>
            <person name="Su P."/>
            <person name="Kiefer A.F."/>
            <person name="Nichols A."/>
            <person name="Cepeda A.J."/>
            <person name="Yan W."/>
            <person name="Fan B."/>
            <person name="Jiang Y."/>
            <person name="Adhikari A."/>
            <person name="Zheng C.-J."/>
            <person name="Schuster L."/>
            <person name="Cowan T.M."/>
            <person name="Smanski M.J."/>
            <person name="Chevrette M.G."/>
            <person name="De Carvalho L.P.S."/>
            <person name="Shen B."/>
        </authorList>
    </citation>
    <scope>NUCLEOTIDE SEQUENCE [LARGE SCALE GENOMIC DNA]</scope>
    <source>
        <strain evidence="2 3">NPDC019708</strain>
    </source>
</reference>
<comment type="caution">
    <text evidence="2">The sequence shown here is derived from an EMBL/GenBank/DDBJ whole genome shotgun (WGS) entry which is preliminary data.</text>
</comment>